<dbReference type="InterPro" id="IPR006944">
    <property type="entry name" value="Phage/GTA_portal"/>
</dbReference>
<proteinExistence type="predicted"/>
<name>A0A2J9PKJ7_9LACT</name>
<comment type="caution">
    <text evidence="1">The sequence shown here is derived from an EMBL/GenBank/DDBJ whole genome shotgun (WGS) entry which is preliminary data.</text>
</comment>
<dbReference type="Pfam" id="PF04860">
    <property type="entry name" value="Phage_portal"/>
    <property type="match status" value="1"/>
</dbReference>
<evidence type="ECO:0000313" key="2">
    <source>
        <dbReference type="Proteomes" id="UP000192813"/>
    </source>
</evidence>
<protein>
    <submittedName>
        <fullName evidence="1">Phage portal protein</fullName>
    </submittedName>
</protein>
<dbReference type="NCBIfam" id="TIGR01537">
    <property type="entry name" value="portal_HK97"/>
    <property type="match status" value="1"/>
</dbReference>
<sequence>MEQDYNATLMKQRALDTVLGKVARSLSLVEWKTFDSGNFNRDDLYYHLNVQPNLNDNATEFWQKVIRKLFYEDNECLIIVTKEDYFLVADDFQIKEFAVYPNIYSDIVVNGLNMNRSFSETEVIHLKYENTDLKRLVHQLDDSYGDLFARLIQVAMRTNQVRATAKLTGSLSKQKNAQSYLQTFVDKVFKAFSNKTVGVVPLQDGMEYKEHSSSTGIANSQVDEMNKISDEYLDAVLQVVGIHPSLIYGDMADVSQHKDEYLINVIQPLVEQISDEINRKFYTPKEYISGNYVKASTLKLRYINIFDIATSAEKLIGIGSFSPDDIREEAGYERLENAESSAYYLTKNIEPLKGGENTE</sequence>
<evidence type="ECO:0000313" key="1">
    <source>
        <dbReference type="EMBL" id="PNL90846.1"/>
    </source>
</evidence>
<gene>
    <name evidence="1" type="ORF">A6J77_000610</name>
</gene>
<reference evidence="2" key="1">
    <citation type="submission" date="2017-12" db="EMBL/GenBank/DDBJ databases">
        <title>FDA dAtabase for Regulatory Grade micrObial Sequences (FDA-ARGOS): Supporting development and validation of Infectious Disease Dx tests.</title>
        <authorList>
            <person name="Hoffmann M."/>
            <person name="Allard M."/>
            <person name="Evans P."/>
            <person name="Brown E."/>
            <person name="Tallon L."/>
            <person name="Sadzewicz L."/>
            <person name="Sengamalay N."/>
            <person name="Ott S."/>
            <person name="Godinez A."/>
            <person name="Nagaraj S."/>
            <person name="Vavikolanu K."/>
            <person name="Aluvathingal J."/>
            <person name="Nadendla S."/>
            <person name="Sichtig H."/>
        </authorList>
    </citation>
    <scope>NUCLEOTIDE SEQUENCE [LARGE SCALE GENOMIC DNA]</scope>
    <source>
        <strain evidence="2">FDAARGOS_249</strain>
    </source>
</reference>
<organism evidence="1 2">
    <name type="scientific">Aerococcus viridans</name>
    <dbReference type="NCBI Taxonomy" id="1377"/>
    <lineage>
        <taxon>Bacteria</taxon>
        <taxon>Bacillati</taxon>
        <taxon>Bacillota</taxon>
        <taxon>Bacilli</taxon>
        <taxon>Lactobacillales</taxon>
        <taxon>Aerococcaceae</taxon>
        <taxon>Aerococcus</taxon>
    </lineage>
</organism>
<dbReference type="EMBL" id="NBTM02000001">
    <property type="protein sequence ID" value="PNL90846.1"/>
    <property type="molecule type" value="Genomic_DNA"/>
</dbReference>
<dbReference type="Proteomes" id="UP000192813">
    <property type="component" value="Unassembled WGS sequence"/>
</dbReference>
<dbReference type="AlphaFoldDB" id="A0A2J9PKJ7"/>
<dbReference type="InterPro" id="IPR006427">
    <property type="entry name" value="Portal_HK97"/>
</dbReference>
<accession>A0A2J9PKJ7</accession>